<dbReference type="PANTHER" id="PTHR30036:SF7">
    <property type="entry name" value="ABC TRANSPORTER PERIPLASMIC-BINDING PROTEIN YPHF"/>
    <property type="match status" value="1"/>
</dbReference>
<evidence type="ECO:0000256" key="1">
    <source>
        <dbReference type="ARBA" id="ARBA00004196"/>
    </source>
</evidence>
<name>A0A150QVF6_SORCE</name>
<feature type="chain" id="PRO_5007567348" evidence="3">
    <location>
        <begin position="23"/>
        <end position="376"/>
    </location>
</feature>
<dbReference type="Pfam" id="PF13407">
    <property type="entry name" value="Peripla_BP_4"/>
    <property type="match status" value="1"/>
</dbReference>
<proteinExistence type="inferred from homology"/>
<dbReference type="InterPro" id="IPR025997">
    <property type="entry name" value="SBP_2_dom"/>
</dbReference>
<keyword evidence="3" id="KW-0732">Signal</keyword>
<gene>
    <name evidence="5" type="ORF">BE15_30975</name>
</gene>
<evidence type="ECO:0000256" key="2">
    <source>
        <dbReference type="ARBA" id="ARBA00007639"/>
    </source>
</evidence>
<comment type="subcellular location">
    <subcellularLocation>
        <location evidence="1">Cell envelope</location>
    </subcellularLocation>
</comment>
<dbReference type="EMBL" id="JEMA01000298">
    <property type="protein sequence ID" value="KYF71995.1"/>
    <property type="molecule type" value="Genomic_DNA"/>
</dbReference>
<evidence type="ECO:0000313" key="5">
    <source>
        <dbReference type="EMBL" id="KYF71995.1"/>
    </source>
</evidence>
<dbReference type="RefSeq" id="WP_061606628.1">
    <property type="nucleotide sequence ID" value="NZ_JEMA01000298.1"/>
</dbReference>
<dbReference type="SUPFAM" id="SSF53822">
    <property type="entry name" value="Periplasmic binding protein-like I"/>
    <property type="match status" value="1"/>
</dbReference>
<feature type="domain" description="Periplasmic binding protein" evidence="4">
    <location>
        <begin position="76"/>
        <end position="325"/>
    </location>
</feature>
<dbReference type="PANTHER" id="PTHR30036">
    <property type="entry name" value="D-XYLOSE-BINDING PERIPLASMIC PROTEIN"/>
    <property type="match status" value="1"/>
</dbReference>
<dbReference type="GO" id="GO:0030246">
    <property type="term" value="F:carbohydrate binding"/>
    <property type="evidence" value="ECO:0007669"/>
    <property type="project" value="TreeGrafter"/>
</dbReference>
<evidence type="ECO:0000259" key="4">
    <source>
        <dbReference type="Pfam" id="PF13407"/>
    </source>
</evidence>
<reference evidence="5 6" key="1">
    <citation type="submission" date="2014-02" db="EMBL/GenBank/DDBJ databases">
        <title>The small core and large imbalanced accessory genome model reveals a collaborative survival strategy of Sorangium cellulosum strains in nature.</title>
        <authorList>
            <person name="Han K."/>
            <person name="Peng R."/>
            <person name="Blom J."/>
            <person name="Li Y.-Z."/>
        </authorList>
    </citation>
    <scope>NUCLEOTIDE SEQUENCE [LARGE SCALE GENOMIC DNA]</scope>
    <source>
        <strain evidence="5 6">So0008-312</strain>
    </source>
</reference>
<organism evidence="5 6">
    <name type="scientific">Sorangium cellulosum</name>
    <name type="common">Polyangium cellulosum</name>
    <dbReference type="NCBI Taxonomy" id="56"/>
    <lineage>
        <taxon>Bacteria</taxon>
        <taxon>Pseudomonadati</taxon>
        <taxon>Myxococcota</taxon>
        <taxon>Polyangia</taxon>
        <taxon>Polyangiales</taxon>
        <taxon>Polyangiaceae</taxon>
        <taxon>Sorangium</taxon>
    </lineage>
</organism>
<dbReference type="PROSITE" id="PS51257">
    <property type="entry name" value="PROKAR_LIPOPROTEIN"/>
    <property type="match status" value="1"/>
</dbReference>
<dbReference type="InterPro" id="IPR028082">
    <property type="entry name" value="Peripla_BP_I"/>
</dbReference>
<comment type="similarity">
    <text evidence="2">Belongs to the bacterial solute-binding protein 2 family.</text>
</comment>
<evidence type="ECO:0000256" key="3">
    <source>
        <dbReference type="SAM" id="SignalP"/>
    </source>
</evidence>
<dbReference type="GO" id="GO:0030288">
    <property type="term" value="C:outer membrane-bounded periplasmic space"/>
    <property type="evidence" value="ECO:0007669"/>
    <property type="project" value="TreeGrafter"/>
</dbReference>
<feature type="signal peptide" evidence="3">
    <location>
        <begin position="1"/>
        <end position="22"/>
    </location>
</feature>
<accession>A0A150QVF6</accession>
<protein>
    <submittedName>
        <fullName evidence="5">Sugar ABC transporter</fullName>
    </submittedName>
</protein>
<dbReference type="OrthoDB" id="5491506at2"/>
<comment type="caution">
    <text evidence="5">The sequence shown here is derived from an EMBL/GenBank/DDBJ whole genome shotgun (WGS) entry which is preliminary data.</text>
</comment>
<dbReference type="Proteomes" id="UP000075260">
    <property type="component" value="Unassembled WGS sequence"/>
</dbReference>
<dbReference type="InterPro" id="IPR050555">
    <property type="entry name" value="Bact_Solute-Bind_Prot2"/>
</dbReference>
<dbReference type="AlphaFoldDB" id="A0A150QVF6"/>
<sequence length="376" mass="39967">MRVMGRCRMAVFGLTLMTAACGSSESIGEGEKVALLTRAPTPANEFTPVELEATIDNLVAEMNENPIQPMHMAILLKTMTGFFAPVATGANRAMGELGVTGNVFAPAGQSNDGGESQDIQTEQIKEMVASGAEGIGVAPFGDGQKEAIEEAVASGVHVVTLDTDVAADKRVLYVGTLNGAAGATAATTLLEDLPPPPGTVMIHGHTVEGWADGIDRTVGARQVLESAGYKVLATQAIFAGDDQFDLDWMKPQFEAADPPVVGMVGLFNISYRCAMLAELVGKPELPVVAFDFDPKTVEFMRKGRIKATHTQRQYYEGYIAPYIIYGIKIIGLDATKQILSPLMMGDASRVNIGVDVVPGDKVDEYYAFLDKIGASE</sequence>
<evidence type="ECO:0000313" key="6">
    <source>
        <dbReference type="Proteomes" id="UP000075260"/>
    </source>
</evidence>
<dbReference type="Gene3D" id="3.40.50.2300">
    <property type="match status" value="2"/>
</dbReference>